<evidence type="ECO:0000313" key="2">
    <source>
        <dbReference type="EMBL" id="KER27493.1"/>
    </source>
</evidence>
<dbReference type="CTD" id="20319637"/>
<protein>
    <submittedName>
        <fullName evidence="2">Uncharacterized protein</fullName>
    </submittedName>
</protein>
<evidence type="ECO:0000256" key="1">
    <source>
        <dbReference type="SAM" id="MobiDB-lite"/>
    </source>
</evidence>
<keyword evidence="3" id="KW-1185">Reference proteome</keyword>
<sequence length="113" mass="12794">MCREQRLPMVNIGPTCGCTDNSVHLPLYYSQQHPKPLWGLRLLEYANQVIYSGRKEDEHIFGRVLPCRDASRNEKSKCAENNASPWSTSVPHVLDSSLRNGRNPSLDGNNEID</sequence>
<feature type="compositionally biased region" description="Polar residues" evidence="1">
    <location>
        <begin position="79"/>
        <end position="90"/>
    </location>
</feature>
<dbReference type="AlphaFoldDB" id="A0A074ZJH0"/>
<dbReference type="Proteomes" id="UP000054324">
    <property type="component" value="Unassembled WGS sequence"/>
</dbReference>
<accession>A0A074ZJH0</accession>
<dbReference type="RefSeq" id="XP_009168730.1">
    <property type="nucleotide sequence ID" value="XM_009170466.1"/>
</dbReference>
<dbReference type="EMBL" id="KL596721">
    <property type="protein sequence ID" value="KER27493.1"/>
    <property type="molecule type" value="Genomic_DNA"/>
</dbReference>
<dbReference type="KEGG" id="ovi:T265_05455"/>
<evidence type="ECO:0000313" key="3">
    <source>
        <dbReference type="Proteomes" id="UP000054324"/>
    </source>
</evidence>
<dbReference type="GeneID" id="20319637"/>
<gene>
    <name evidence="2" type="ORF">T265_05455</name>
</gene>
<feature type="compositionally biased region" description="Polar residues" evidence="1">
    <location>
        <begin position="97"/>
        <end position="113"/>
    </location>
</feature>
<organism evidence="2 3">
    <name type="scientific">Opisthorchis viverrini</name>
    <name type="common">Southeast Asian liver fluke</name>
    <dbReference type="NCBI Taxonomy" id="6198"/>
    <lineage>
        <taxon>Eukaryota</taxon>
        <taxon>Metazoa</taxon>
        <taxon>Spiralia</taxon>
        <taxon>Lophotrochozoa</taxon>
        <taxon>Platyhelminthes</taxon>
        <taxon>Trematoda</taxon>
        <taxon>Digenea</taxon>
        <taxon>Opisthorchiida</taxon>
        <taxon>Opisthorchiata</taxon>
        <taxon>Opisthorchiidae</taxon>
        <taxon>Opisthorchis</taxon>
    </lineage>
</organism>
<feature type="region of interest" description="Disordered" evidence="1">
    <location>
        <begin position="76"/>
        <end position="113"/>
    </location>
</feature>
<name>A0A074ZJH0_OPIVI</name>
<proteinExistence type="predicted"/>
<reference evidence="2 3" key="1">
    <citation type="submission" date="2013-11" db="EMBL/GenBank/DDBJ databases">
        <title>Opisthorchis viverrini - life in the bile duct.</title>
        <authorList>
            <person name="Young N.D."/>
            <person name="Nagarajan N."/>
            <person name="Lin S.J."/>
            <person name="Korhonen P.K."/>
            <person name="Jex A.R."/>
            <person name="Hall R.S."/>
            <person name="Safavi-Hemami H."/>
            <person name="Kaewkong W."/>
            <person name="Bertrand D."/>
            <person name="Gao S."/>
            <person name="Seet Q."/>
            <person name="Wongkham S."/>
            <person name="Teh B.T."/>
            <person name="Wongkham C."/>
            <person name="Intapan P.M."/>
            <person name="Maleewong W."/>
            <person name="Yang X."/>
            <person name="Hu M."/>
            <person name="Wang Z."/>
            <person name="Hofmann A."/>
            <person name="Sternberg P.W."/>
            <person name="Tan P."/>
            <person name="Wang J."/>
            <person name="Gasser R.B."/>
        </authorList>
    </citation>
    <scope>NUCLEOTIDE SEQUENCE [LARGE SCALE GENOMIC DNA]</scope>
</reference>